<dbReference type="SMART" id="SM01121">
    <property type="entry name" value="Dak1_2"/>
    <property type="match status" value="1"/>
</dbReference>
<dbReference type="GO" id="GO:0008289">
    <property type="term" value="F:lipid binding"/>
    <property type="evidence" value="ECO:0007669"/>
    <property type="project" value="UniProtKB-KW"/>
</dbReference>
<dbReference type="InterPro" id="IPR043168">
    <property type="entry name" value="DegV_C"/>
</dbReference>
<feature type="domain" description="DhaL" evidence="2">
    <location>
        <begin position="10"/>
        <end position="202"/>
    </location>
</feature>
<dbReference type="Gene3D" id="1.25.40.340">
    <property type="match status" value="1"/>
</dbReference>
<dbReference type="InterPro" id="IPR048394">
    <property type="entry name" value="FakA-like_M"/>
</dbReference>
<dbReference type="NCBIfam" id="TIGR00762">
    <property type="entry name" value="DegV"/>
    <property type="match status" value="1"/>
</dbReference>
<protein>
    <recommendedName>
        <fullName evidence="2">DhaL domain-containing protein</fullName>
    </recommendedName>
</protein>
<dbReference type="SUPFAM" id="SSF101473">
    <property type="entry name" value="DhaL-like"/>
    <property type="match status" value="1"/>
</dbReference>
<accession>A0A644TUY0</accession>
<evidence type="ECO:0000313" key="3">
    <source>
        <dbReference type="EMBL" id="MPL70783.1"/>
    </source>
</evidence>
<dbReference type="PANTHER" id="PTHR33434">
    <property type="entry name" value="DEGV DOMAIN-CONTAINING PROTEIN DR_1986-RELATED"/>
    <property type="match status" value="1"/>
</dbReference>
<dbReference type="PROSITE" id="PS51482">
    <property type="entry name" value="DEGV"/>
    <property type="match status" value="1"/>
</dbReference>
<dbReference type="SUPFAM" id="SSF82549">
    <property type="entry name" value="DAK1/DegV-like"/>
    <property type="match status" value="1"/>
</dbReference>
<dbReference type="SMART" id="SM01120">
    <property type="entry name" value="Dak2"/>
    <property type="match status" value="1"/>
</dbReference>
<organism evidence="3">
    <name type="scientific">bioreactor metagenome</name>
    <dbReference type="NCBI Taxonomy" id="1076179"/>
    <lineage>
        <taxon>unclassified sequences</taxon>
        <taxon>metagenomes</taxon>
        <taxon>ecological metagenomes</taxon>
    </lineage>
</organism>
<dbReference type="Pfam" id="PF02645">
    <property type="entry name" value="DegV"/>
    <property type="match status" value="1"/>
</dbReference>
<dbReference type="GO" id="GO:0006071">
    <property type="term" value="P:glycerol metabolic process"/>
    <property type="evidence" value="ECO:0007669"/>
    <property type="project" value="InterPro"/>
</dbReference>
<proteinExistence type="predicted"/>
<dbReference type="InterPro" id="IPR004007">
    <property type="entry name" value="DhaL_dom"/>
</dbReference>
<dbReference type="InterPro" id="IPR033470">
    <property type="entry name" value="FakA-like_C"/>
</dbReference>
<dbReference type="Gene3D" id="3.40.50.10170">
    <property type="match status" value="1"/>
</dbReference>
<dbReference type="PANTHER" id="PTHR33434:SF2">
    <property type="entry name" value="FATTY ACID-BINDING PROTEIN TM_1468"/>
    <property type="match status" value="1"/>
</dbReference>
<dbReference type="GO" id="GO:0004371">
    <property type="term" value="F:glycerone kinase activity"/>
    <property type="evidence" value="ECO:0007669"/>
    <property type="project" value="InterPro"/>
</dbReference>
<comment type="caution">
    <text evidence="3">The sequence shown here is derived from an EMBL/GenBank/DDBJ whole genome shotgun (WGS) entry which is preliminary data.</text>
</comment>
<dbReference type="EMBL" id="VSSQ01000055">
    <property type="protein sequence ID" value="MPL70783.1"/>
    <property type="molecule type" value="Genomic_DNA"/>
</dbReference>
<dbReference type="Pfam" id="PF02734">
    <property type="entry name" value="Dak2"/>
    <property type="match status" value="1"/>
</dbReference>
<dbReference type="InterPro" id="IPR036117">
    <property type="entry name" value="DhaL_dom_sf"/>
</dbReference>
<sequence>MIKIAYIDGPRLKQAILAGAGSIVVNAEGLNAINVFPVPDGDTGTNMAGTAKAIAASLRGVSIRGAGAVLRQAARSAMEGARGNSGAILAQFLQGLAHELGEEVRVGARRLAQAATVAAEKTKKALRVPKEGTILTVLEDWAKALHAEAAVCEDILQVFYSGLEAARASLERTRNILPEMRKAGVVDAGAKGFIHLLEGVADLLKREKRRADPSDNSSAALLQNDAVEQVGEIHLELTTPGGPRYCTEALLEKSREPIEKVRGALAELGDSLVVAGDEEIARVHVHSDAPWVVFDLLESLGDVYGHKVDDMELQRRLVERSAGPGKTKACAIVTDTGCDLPAEYLLEKGIIKVPALIRVGTVTRPDGPAMDLKAVHDRMREDPDFSMSTSQPAAASFGRAFNLALSQAGEVLYIGLSSALSGTYQAGVAAAEEYKGRVRCFDSRSITAGQGALVETASRLAESGLGAEEIQSMLEKRRKDLELFVAVRDLRSLIRSGRLKGVKGVVLRKFGLRPILGTDSAGKAKNRGLFLGEKNAGAALFASIRKMIRSGQAESLQIVHVDARGEAEALAARCRTEAGGGLSVQVADMGPLLASIGWLGALGVAVLRRV</sequence>
<evidence type="ECO:0000256" key="1">
    <source>
        <dbReference type="ARBA" id="ARBA00023121"/>
    </source>
</evidence>
<evidence type="ECO:0000259" key="2">
    <source>
        <dbReference type="PROSITE" id="PS51480"/>
    </source>
</evidence>
<gene>
    <name evidence="3" type="ORF">SDC9_16544</name>
</gene>
<dbReference type="InterPro" id="IPR050270">
    <property type="entry name" value="DegV_domain_contain"/>
</dbReference>
<name>A0A644TUY0_9ZZZZ</name>
<dbReference type="PROSITE" id="PS51480">
    <property type="entry name" value="DHAL"/>
    <property type="match status" value="1"/>
</dbReference>
<dbReference type="Pfam" id="PF21645">
    <property type="entry name" value="FakA-like_M"/>
    <property type="match status" value="1"/>
</dbReference>
<keyword evidence="1" id="KW-0446">Lipid-binding</keyword>
<dbReference type="AlphaFoldDB" id="A0A644TUY0"/>
<dbReference type="InterPro" id="IPR003797">
    <property type="entry name" value="DegV"/>
</dbReference>
<reference evidence="3" key="1">
    <citation type="submission" date="2019-08" db="EMBL/GenBank/DDBJ databases">
        <authorList>
            <person name="Kucharzyk K."/>
            <person name="Murdoch R.W."/>
            <person name="Higgins S."/>
            <person name="Loffler F."/>
        </authorList>
    </citation>
    <scope>NUCLEOTIDE SEQUENCE</scope>
</reference>
<dbReference type="Gene3D" id="3.30.1180.10">
    <property type="match status" value="1"/>
</dbReference>